<gene>
    <name evidence="4" type="ORF">HAHE_05920</name>
</gene>
<dbReference type="InterPro" id="IPR019734">
    <property type="entry name" value="TPR_rpt"/>
</dbReference>
<dbReference type="EMBL" id="AP024702">
    <property type="protein sequence ID" value="BCX46684.1"/>
    <property type="molecule type" value="Genomic_DNA"/>
</dbReference>
<dbReference type="Pfam" id="PF13525">
    <property type="entry name" value="YfiO"/>
    <property type="match status" value="1"/>
</dbReference>
<dbReference type="RefSeq" id="WP_338688508.1">
    <property type="nucleotide sequence ID" value="NZ_AP024702.1"/>
</dbReference>
<dbReference type="PROSITE" id="PS51257">
    <property type="entry name" value="PROKAR_LIPOPROTEIN"/>
    <property type="match status" value="1"/>
</dbReference>
<feature type="repeat" description="TPR" evidence="2">
    <location>
        <begin position="163"/>
        <end position="196"/>
    </location>
</feature>
<dbReference type="PROSITE" id="PS50005">
    <property type="entry name" value="TPR"/>
    <property type="match status" value="1"/>
</dbReference>
<dbReference type="SMART" id="SM00028">
    <property type="entry name" value="TPR"/>
    <property type="match status" value="3"/>
</dbReference>
<dbReference type="Proteomes" id="UP001374893">
    <property type="component" value="Chromosome"/>
</dbReference>
<dbReference type="SUPFAM" id="SSF48452">
    <property type="entry name" value="TPR-like"/>
    <property type="match status" value="1"/>
</dbReference>
<proteinExistence type="predicted"/>
<keyword evidence="5" id="KW-1185">Reference proteome</keyword>
<keyword evidence="1" id="KW-0732">Signal</keyword>
<keyword evidence="4" id="KW-0449">Lipoprotein</keyword>
<dbReference type="Gene3D" id="1.25.40.10">
    <property type="entry name" value="Tetratricopeptide repeat domain"/>
    <property type="match status" value="2"/>
</dbReference>
<evidence type="ECO:0000256" key="1">
    <source>
        <dbReference type="ARBA" id="ARBA00022729"/>
    </source>
</evidence>
<dbReference type="PANTHER" id="PTHR37423:SF2">
    <property type="entry name" value="MEMBRANE-BOUND LYTIC MUREIN TRANSGLYCOSYLASE C"/>
    <property type="match status" value="1"/>
</dbReference>
<dbReference type="Pfam" id="PF13432">
    <property type="entry name" value="TPR_16"/>
    <property type="match status" value="1"/>
</dbReference>
<keyword evidence="2" id="KW-0802">TPR repeat</keyword>
<reference evidence="4 5" key="1">
    <citation type="submission" date="2021-06" db="EMBL/GenBank/DDBJ databases">
        <title>Complete genome of Haloferula helveola possessing various polysaccharide degrading enzymes.</title>
        <authorList>
            <person name="Takami H."/>
            <person name="Huang C."/>
            <person name="Hamasaki K."/>
        </authorList>
    </citation>
    <scope>NUCLEOTIDE SEQUENCE [LARGE SCALE GENOMIC DNA]</scope>
    <source>
        <strain evidence="4 5">CN-1</strain>
    </source>
</reference>
<evidence type="ECO:0000259" key="3">
    <source>
        <dbReference type="Pfam" id="PF13525"/>
    </source>
</evidence>
<accession>A0ABM7R9D8</accession>
<feature type="domain" description="Outer membrane lipoprotein BamD-like" evidence="3">
    <location>
        <begin position="144"/>
        <end position="288"/>
    </location>
</feature>
<dbReference type="InterPro" id="IPR011990">
    <property type="entry name" value="TPR-like_helical_dom_sf"/>
</dbReference>
<evidence type="ECO:0000256" key="2">
    <source>
        <dbReference type="PROSITE-ProRule" id="PRU00339"/>
    </source>
</evidence>
<name>A0ABM7R9D8_9BACT</name>
<protein>
    <submittedName>
        <fullName evidence="4">Outermembrane protein assembly lipoprotein YfiO</fullName>
    </submittedName>
</protein>
<sequence length="308" mass="33501">MRQILLVLPAAALLSACGGDSELPPMVGAGAADNPRAEALFQEAKAADDAGKSGKAIKIYDEIADEIPYADRAPEARFRQAQLLEQEGETLDAFEAYQDLLTKRQGSGFYKQAFDRQSSMAFAAADGQIRNSFLGLKSKLSVNKMTEMLSQVAGNAPRSPVAAKAGYRIGEIYASDGETAKAVRAYQAVVENYPTSPEAPEAQFRIGEILLEEARDGNQDQANLARAKEAFEDYLSQFPGHKRAGEARQKISNIGGRDLQNTYEIGQFYEKKGDIGSAKYYYQEVVRKTKSGELHDKAQARLSALGGN</sequence>
<evidence type="ECO:0000313" key="4">
    <source>
        <dbReference type="EMBL" id="BCX46684.1"/>
    </source>
</evidence>
<organism evidence="4 5">
    <name type="scientific">Haloferula helveola</name>
    <dbReference type="NCBI Taxonomy" id="490095"/>
    <lineage>
        <taxon>Bacteria</taxon>
        <taxon>Pseudomonadati</taxon>
        <taxon>Verrucomicrobiota</taxon>
        <taxon>Verrucomicrobiia</taxon>
        <taxon>Verrucomicrobiales</taxon>
        <taxon>Verrucomicrobiaceae</taxon>
        <taxon>Haloferula</taxon>
    </lineage>
</organism>
<dbReference type="PANTHER" id="PTHR37423">
    <property type="entry name" value="SOLUBLE LYTIC MUREIN TRANSGLYCOSYLASE-RELATED"/>
    <property type="match status" value="1"/>
</dbReference>
<evidence type="ECO:0000313" key="5">
    <source>
        <dbReference type="Proteomes" id="UP001374893"/>
    </source>
</evidence>
<dbReference type="InterPro" id="IPR039565">
    <property type="entry name" value="BamD-like"/>
</dbReference>